<organism evidence="2 3">
    <name type="scientific">Streptantibioticus rubrisoli</name>
    <dbReference type="NCBI Taxonomy" id="1387313"/>
    <lineage>
        <taxon>Bacteria</taxon>
        <taxon>Bacillati</taxon>
        <taxon>Actinomycetota</taxon>
        <taxon>Actinomycetes</taxon>
        <taxon>Kitasatosporales</taxon>
        <taxon>Streptomycetaceae</taxon>
        <taxon>Streptantibioticus</taxon>
    </lineage>
</organism>
<comment type="caution">
    <text evidence="2">The sequence shown here is derived from an EMBL/GenBank/DDBJ whole genome shotgun (WGS) entry which is preliminary data.</text>
</comment>
<dbReference type="RefSeq" id="WP_255924823.1">
    <property type="nucleotide sequence ID" value="NZ_JANFNH010000001.1"/>
</dbReference>
<keyword evidence="3" id="KW-1185">Reference proteome</keyword>
<dbReference type="Proteomes" id="UP001206206">
    <property type="component" value="Unassembled WGS sequence"/>
</dbReference>
<keyword evidence="1" id="KW-0732">Signal</keyword>
<proteinExistence type="predicted"/>
<feature type="chain" id="PRO_5045405835" evidence="1">
    <location>
        <begin position="25"/>
        <end position="134"/>
    </location>
</feature>
<protein>
    <submittedName>
        <fullName evidence="2">Uncharacterized protein</fullName>
    </submittedName>
</protein>
<reference evidence="2 3" key="1">
    <citation type="submission" date="2022-06" db="EMBL/GenBank/DDBJ databases">
        <title>Draft genome sequence of type strain Streptomyces rubrisoli DSM 42083.</title>
        <authorList>
            <person name="Duangmal K."/>
            <person name="Klaysubun C."/>
        </authorList>
    </citation>
    <scope>NUCLEOTIDE SEQUENCE [LARGE SCALE GENOMIC DNA]</scope>
    <source>
        <strain evidence="2 3">DSM 42083</strain>
    </source>
</reference>
<gene>
    <name evidence="2" type="ORF">NON19_02315</name>
</gene>
<name>A0ABT1P973_9ACTN</name>
<evidence type="ECO:0000256" key="1">
    <source>
        <dbReference type="SAM" id="SignalP"/>
    </source>
</evidence>
<evidence type="ECO:0000313" key="3">
    <source>
        <dbReference type="Proteomes" id="UP001206206"/>
    </source>
</evidence>
<feature type="signal peptide" evidence="1">
    <location>
        <begin position="1"/>
        <end position="24"/>
    </location>
</feature>
<dbReference type="EMBL" id="JANFNH010000001">
    <property type="protein sequence ID" value="MCQ4040890.1"/>
    <property type="molecule type" value="Genomic_DNA"/>
</dbReference>
<evidence type="ECO:0000313" key="2">
    <source>
        <dbReference type="EMBL" id="MCQ4040890.1"/>
    </source>
</evidence>
<accession>A0ABT1P973</accession>
<sequence>MPCALGGLAALAVLVSGCGHEAVAQSPATPCRTLPPAQLPHSAGTLTQSDSGTYCLHVGGQLDVFLSADGPQMSARWSPITSSAPQRLAPANSGVLTPPVGVTPGVFVATAPGTVQLSSRTSDGKRWQATVRIE</sequence>